<evidence type="ECO:0000259" key="1">
    <source>
        <dbReference type="Pfam" id="PF04451"/>
    </source>
</evidence>
<dbReference type="InterPro" id="IPR007542">
    <property type="entry name" value="MCP_C"/>
</dbReference>
<organism evidence="3">
    <name type="scientific">viral metagenome</name>
    <dbReference type="NCBI Taxonomy" id="1070528"/>
    <lineage>
        <taxon>unclassified sequences</taxon>
        <taxon>metagenomes</taxon>
        <taxon>organismal metagenomes</taxon>
    </lineage>
</organism>
<dbReference type="InterPro" id="IPR016112">
    <property type="entry name" value="VP_dsDNA_II"/>
</dbReference>
<proteinExistence type="predicted"/>
<feature type="domain" description="Major capsid protein N-terminal" evidence="2">
    <location>
        <begin position="25"/>
        <end position="233"/>
    </location>
</feature>
<evidence type="ECO:0008006" key="4">
    <source>
        <dbReference type="Google" id="ProtNLM"/>
    </source>
</evidence>
<dbReference type="Pfam" id="PF16903">
    <property type="entry name" value="Capsid_N"/>
    <property type="match status" value="1"/>
</dbReference>
<evidence type="ECO:0000259" key="2">
    <source>
        <dbReference type="Pfam" id="PF16903"/>
    </source>
</evidence>
<accession>A0A6C0LFA1</accession>
<evidence type="ECO:0000313" key="3">
    <source>
        <dbReference type="EMBL" id="QHU29080.1"/>
    </source>
</evidence>
<feature type="domain" description="Major capsid protein C-terminal" evidence="1">
    <location>
        <begin position="236"/>
        <end position="464"/>
    </location>
</feature>
<reference evidence="3" key="1">
    <citation type="journal article" date="2020" name="Nature">
        <title>Giant virus diversity and host interactions through global metagenomics.</title>
        <authorList>
            <person name="Schulz F."/>
            <person name="Roux S."/>
            <person name="Paez-Espino D."/>
            <person name="Jungbluth S."/>
            <person name="Walsh D.A."/>
            <person name="Denef V.J."/>
            <person name="McMahon K.D."/>
            <person name="Konstantinidis K.T."/>
            <person name="Eloe-Fadrosh E.A."/>
            <person name="Kyrpides N.C."/>
            <person name="Woyke T."/>
        </authorList>
    </citation>
    <scope>NUCLEOTIDE SEQUENCE</scope>
    <source>
        <strain evidence="3">GVMAG-M-3300027804-47</strain>
    </source>
</reference>
<name>A0A6C0LFA1_9ZZZZ</name>
<dbReference type="EMBL" id="MN740480">
    <property type="protein sequence ID" value="QHU29080.1"/>
    <property type="molecule type" value="Genomic_DNA"/>
</dbReference>
<dbReference type="Pfam" id="PF04451">
    <property type="entry name" value="Capsid_NCLDV"/>
    <property type="match status" value="1"/>
</dbReference>
<sequence>MGGGLLQLVAYGAQDVYLTGNPQITFFKVVYRRHTNFAIEAIQQTFNGTVGYGQTVNCQISRNGDLINRVYLQVELPMITGITSDLTNGARYVNYIGLRLIKSVLIEIGGQQIDKHYSDWLYIWNELSLPRGKRYGYDTMVGADKDVTSFKNTTLYIPLEFWFCRNVGLALPLIALQYHEVKIKIEFETKKNCLLNRKPDGATSESEVYEEVEGTTVPNITDMSLWVDYIFLDTDERRRFAQLSHEYLIEQLQFTGTETLNGGSTNRVKLNFNHPCKELIWVAKPNNFARKACWYNYTDTDDVDFTDALINEMPQSHSTGSGVLALPINDYESSNYMAGYNFGYTKGTSVPASSPFADTILQLNGNDRFSVRDGTYFSYVQPFQHHTNIPTNPGINVYSFALKPEDHQPSGTLNMSRIDTATLMVTTKSDLKNTLSPKEPVTYDGINIYAVNYNVLRILSGMGGLAYSN</sequence>
<dbReference type="GO" id="GO:0005198">
    <property type="term" value="F:structural molecule activity"/>
    <property type="evidence" value="ECO:0007669"/>
    <property type="project" value="InterPro"/>
</dbReference>
<protein>
    <recommendedName>
        <fullName evidence="4">Major capsid protein N-terminal domain-containing protein</fullName>
    </recommendedName>
</protein>
<dbReference type="InterPro" id="IPR031654">
    <property type="entry name" value="Capsid_N"/>
</dbReference>
<dbReference type="Gene3D" id="2.70.9.10">
    <property type="entry name" value="Adenovirus Type 2 Hexon, domain 4"/>
    <property type="match status" value="1"/>
</dbReference>
<dbReference type="InterPro" id="IPR038519">
    <property type="entry name" value="MCP_C_sf"/>
</dbReference>
<dbReference type="Gene3D" id="2.70.9.20">
    <property type="entry name" value="Major capsid protein Vp54"/>
    <property type="match status" value="1"/>
</dbReference>
<dbReference type="AlphaFoldDB" id="A0A6C0LFA1"/>
<dbReference type="SUPFAM" id="SSF49749">
    <property type="entry name" value="Group II dsDNA viruses VP"/>
    <property type="match status" value="2"/>
</dbReference>